<dbReference type="PROSITE" id="PS51374">
    <property type="entry name" value="NDPK_LIKE"/>
    <property type="match status" value="1"/>
</dbReference>
<keyword evidence="3" id="KW-0808">Transferase</keyword>
<feature type="compositionally biased region" description="Low complexity" evidence="8">
    <location>
        <begin position="374"/>
        <end position="384"/>
    </location>
</feature>
<evidence type="ECO:0000256" key="3">
    <source>
        <dbReference type="ARBA" id="ARBA00022679"/>
    </source>
</evidence>
<accession>A0A8H6VYY4</accession>
<dbReference type="EMBL" id="JACAZF010000007">
    <property type="protein sequence ID" value="KAF7298937.1"/>
    <property type="molecule type" value="Genomic_DNA"/>
</dbReference>
<dbReference type="SMART" id="SM00562">
    <property type="entry name" value="NDK"/>
    <property type="match status" value="1"/>
</dbReference>
<evidence type="ECO:0000256" key="5">
    <source>
        <dbReference type="ARBA" id="ARBA00022777"/>
    </source>
</evidence>
<keyword evidence="6" id="KW-0067">ATP-binding</keyword>
<keyword evidence="4" id="KW-0547">Nucleotide-binding</keyword>
<feature type="compositionally biased region" description="Low complexity" evidence="8">
    <location>
        <begin position="406"/>
        <end position="434"/>
    </location>
</feature>
<dbReference type="InterPro" id="IPR036850">
    <property type="entry name" value="NDK-like_dom_sf"/>
</dbReference>
<evidence type="ECO:0000256" key="7">
    <source>
        <dbReference type="PROSITE-ProRule" id="PRU00706"/>
    </source>
</evidence>
<evidence type="ECO:0000256" key="6">
    <source>
        <dbReference type="ARBA" id="ARBA00022840"/>
    </source>
</evidence>
<evidence type="ECO:0000256" key="1">
    <source>
        <dbReference type="ARBA" id="ARBA00008142"/>
    </source>
</evidence>
<evidence type="ECO:0000313" key="11">
    <source>
        <dbReference type="Proteomes" id="UP000636479"/>
    </source>
</evidence>
<comment type="caution">
    <text evidence="7">Lacks conserved residue(s) required for the propagation of feature annotation.</text>
</comment>
<dbReference type="SUPFAM" id="SSF54919">
    <property type="entry name" value="Nucleoside diphosphate kinase, NDK"/>
    <property type="match status" value="1"/>
</dbReference>
<sequence length="495" mass="52185">MSSSPPLSPETYGDEQPPTTNANATTMTVAMIKTHALEHRFSIEKRIQEASFEIVKERQMEFDVDTDPDTMYELFGEDADAMGEGPTWVYVLERRRAVEVWNTLMGDRDPAVAKKESPNSLRALYGVDSVHNAVMGSVDLETAEMQIASLFASSPVFPLSDLPDTGYGSMRSVSSSVLEGLRQQTDEGYAASNASTTTRGNGKLLFKARALPSTHDKPDIVPRMSRAAALRAGLIVAEVDKVTPTVARAPLTKDQLAKTFANVPGHKRAESIAVASTAAPTIAPRMTRAAALRLGLPPPAPVKKATNGNGAGAATFDGVPGHKRRETITVASIQAPTVAPRLNKSAALRATKDAAPPSSFQFRGATTPKLPGLSRSNSVNSFSSTPKPPSRPASAAGTSSNSVTKPVARPRPSSVSVRPSAPRPSIAPAKPAPSNTLSNGEAPVRPKPRPSSVSAPTIAPRTNRSAALRAAKQEAEAAAAARKNPRSVARPVATF</sequence>
<protein>
    <recommendedName>
        <fullName evidence="2">Nucleoside diphosphate kinase</fullName>
    </recommendedName>
</protein>
<dbReference type="PANTHER" id="PTHR46161:SF3">
    <property type="entry name" value="NUCLEOSIDE DIPHOSPHATE KINASE DDB_G0292928-RELATED"/>
    <property type="match status" value="1"/>
</dbReference>
<dbReference type="Gene3D" id="3.30.70.141">
    <property type="entry name" value="Nucleoside diphosphate kinase-like domain"/>
    <property type="match status" value="1"/>
</dbReference>
<dbReference type="AlphaFoldDB" id="A0A8H6VYY4"/>
<dbReference type="GO" id="GO:0016301">
    <property type="term" value="F:kinase activity"/>
    <property type="evidence" value="ECO:0007669"/>
    <property type="project" value="UniProtKB-KW"/>
</dbReference>
<feature type="region of interest" description="Disordered" evidence="8">
    <location>
        <begin position="351"/>
        <end position="495"/>
    </location>
</feature>
<keyword evidence="5" id="KW-0418">Kinase</keyword>
<evidence type="ECO:0000256" key="8">
    <source>
        <dbReference type="SAM" id="MobiDB-lite"/>
    </source>
</evidence>
<evidence type="ECO:0000256" key="2">
    <source>
        <dbReference type="ARBA" id="ARBA00017632"/>
    </source>
</evidence>
<name>A0A8H6VYY4_9AGAR</name>
<gene>
    <name evidence="10" type="ORF">MIND_00841700</name>
</gene>
<feature type="region of interest" description="Disordered" evidence="8">
    <location>
        <begin position="1"/>
        <end position="22"/>
    </location>
</feature>
<keyword evidence="11" id="KW-1185">Reference proteome</keyword>
<comment type="similarity">
    <text evidence="1 7">Belongs to the NDK family.</text>
</comment>
<comment type="caution">
    <text evidence="10">The sequence shown here is derived from an EMBL/GenBank/DDBJ whole genome shotgun (WGS) entry which is preliminary data.</text>
</comment>
<dbReference type="GeneID" id="59347599"/>
<feature type="domain" description="Nucleoside diphosphate kinase-like" evidence="9">
    <location>
        <begin position="25"/>
        <end position="158"/>
    </location>
</feature>
<dbReference type="InterPro" id="IPR034907">
    <property type="entry name" value="NDK-like_dom"/>
</dbReference>
<feature type="compositionally biased region" description="Low complexity" evidence="8">
    <location>
        <begin position="466"/>
        <end position="482"/>
    </location>
</feature>
<dbReference type="Pfam" id="PF00334">
    <property type="entry name" value="NDK"/>
    <property type="match status" value="1"/>
</dbReference>
<dbReference type="OrthoDB" id="2162449at2759"/>
<organism evidence="10 11">
    <name type="scientific">Mycena indigotica</name>
    <dbReference type="NCBI Taxonomy" id="2126181"/>
    <lineage>
        <taxon>Eukaryota</taxon>
        <taxon>Fungi</taxon>
        <taxon>Dikarya</taxon>
        <taxon>Basidiomycota</taxon>
        <taxon>Agaricomycotina</taxon>
        <taxon>Agaricomycetes</taxon>
        <taxon>Agaricomycetidae</taxon>
        <taxon>Agaricales</taxon>
        <taxon>Marasmiineae</taxon>
        <taxon>Mycenaceae</taxon>
        <taxon>Mycena</taxon>
    </lineage>
</organism>
<evidence type="ECO:0000259" key="9">
    <source>
        <dbReference type="SMART" id="SM00562"/>
    </source>
</evidence>
<reference evidence="10" key="1">
    <citation type="submission" date="2020-05" db="EMBL/GenBank/DDBJ databases">
        <title>Mycena genomes resolve the evolution of fungal bioluminescence.</title>
        <authorList>
            <person name="Tsai I.J."/>
        </authorList>
    </citation>
    <scope>NUCLEOTIDE SEQUENCE</scope>
    <source>
        <strain evidence="10">171206Taipei</strain>
    </source>
</reference>
<evidence type="ECO:0000313" key="10">
    <source>
        <dbReference type="EMBL" id="KAF7298937.1"/>
    </source>
</evidence>
<evidence type="ECO:0000256" key="4">
    <source>
        <dbReference type="ARBA" id="ARBA00022741"/>
    </source>
</evidence>
<proteinExistence type="inferred from homology"/>
<dbReference type="PANTHER" id="PTHR46161">
    <property type="entry name" value="NUCLEOSIDE DIPHOSPHATE KINASE"/>
    <property type="match status" value="1"/>
</dbReference>
<dbReference type="Proteomes" id="UP000636479">
    <property type="component" value="Unassembled WGS sequence"/>
</dbReference>
<dbReference type="GO" id="GO:0005524">
    <property type="term" value="F:ATP binding"/>
    <property type="evidence" value="ECO:0007669"/>
    <property type="project" value="UniProtKB-KW"/>
</dbReference>
<dbReference type="RefSeq" id="XP_037218325.1">
    <property type="nucleotide sequence ID" value="XM_037365083.1"/>
</dbReference>